<dbReference type="eggNOG" id="ENOG502QVCB">
    <property type="taxonomic scope" value="Eukaryota"/>
</dbReference>
<dbReference type="PANTHER" id="PTHR30371:SF0">
    <property type="entry name" value="SEC-INDEPENDENT PROTEIN TRANSLOCASE PROTEIN TATC, CHLOROPLASTIC-RELATED"/>
    <property type="match status" value="1"/>
</dbReference>
<feature type="transmembrane region" description="Helical" evidence="6">
    <location>
        <begin position="42"/>
        <end position="66"/>
    </location>
</feature>
<dbReference type="KEGG" id="mpp:MICPUCDRAFT_28530"/>
<dbReference type="OMA" id="AWAFIAP"/>
<reference evidence="7 8" key="1">
    <citation type="journal article" date="2009" name="Science">
        <title>Green evolution and dynamic adaptations revealed by genomes of the marine picoeukaryotes Micromonas.</title>
        <authorList>
            <person name="Worden A.Z."/>
            <person name="Lee J.H."/>
            <person name="Mock T."/>
            <person name="Rouze P."/>
            <person name="Simmons M.P."/>
            <person name="Aerts A.L."/>
            <person name="Allen A.E."/>
            <person name="Cuvelier M.L."/>
            <person name="Derelle E."/>
            <person name="Everett M.V."/>
            <person name="Foulon E."/>
            <person name="Grimwood J."/>
            <person name="Gundlach H."/>
            <person name="Henrissat B."/>
            <person name="Napoli C."/>
            <person name="McDonald S.M."/>
            <person name="Parker M.S."/>
            <person name="Rombauts S."/>
            <person name="Salamov A."/>
            <person name="Von Dassow P."/>
            <person name="Badger J.H."/>
            <person name="Coutinho P.M."/>
            <person name="Demir E."/>
            <person name="Dubchak I."/>
            <person name="Gentemann C."/>
            <person name="Eikrem W."/>
            <person name="Gready J.E."/>
            <person name="John U."/>
            <person name="Lanier W."/>
            <person name="Lindquist E.A."/>
            <person name="Lucas S."/>
            <person name="Mayer K.F."/>
            <person name="Moreau H."/>
            <person name="Not F."/>
            <person name="Otillar R."/>
            <person name="Panaud O."/>
            <person name="Pangilinan J."/>
            <person name="Paulsen I."/>
            <person name="Piegu B."/>
            <person name="Poliakov A."/>
            <person name="Robbens S."/>
            <person name="Schmutz J."/>
            <person name="Toulza E."/>
            <person name="Wyss T."/>
            <person name="Zelensky A."/>
            <person name="Zhou K."/>
            <person name="Armbrust E.V."/>
            <person name="Bhattacharya D."/>
            <person name="Goodenough U.W."/>
            <person name="Van de Peer Y."/>
            <person name="Grigoriev I.V."/>
        </authorList>
    </citation>
    <scope>NUCLEOTIDE SEQUENCE [LARGE SCALE GENOMIC DNA]</scope>
    <source>
        <strain evidence="7 8">CCMP1545</strain>
    </source>
</reference>
<comment type="subcellular location">
    <subcellularLocation>
        <location evidence="1">Membrane</location>
        <topology evidence="1">Multi-pass membrane protein</topology>
    </subcellularLocation>
</comment>
<accession>C1N0E6</accession>
<dbReference type="AlphaFoldDB" id="C1N0E6"/>
<evidence type="ECO:0000256" key="4">
    <source>
        <dbReference type="ARBA" id="ARBA00022989"/>
    </source>
</evidence>
<feature type="transmembrane region" description="Helical" evidence="6">
    <location>
        <begin position="209"/>
        <end position="227"/>
    </location>
</feature>
<evidence type="ECO:0000256" key="3">
    <source>
        <dbReference type="ARBA" id="ARBA00022692"/>
    </source>
</evidence>
<keyword evidence="8" id="KW-1185">Reference proteome</keyword>
<evidence type="ECO:0000256" key="2">
    <source>
        <dbReference type="ARBA" id="ARBA00008882"/>
    </source>
</evidence>
<dbReference type="PRINTS" id="PR01840">
    <property type="entry name" value="TATCFAMILY"/>
</dbReference>
<name>C1N0E6_MICPC</name>
<protein>
    <submittedName>
        <fullName evidence="7">Twin arginine targeting family</fullName>
    </submittedName>
</protein>
<dbReference type="GO" id="GO:0065002">
    <property type="term" value="P:intracellular protein transmembrane transport"/>
    <property type="evidence" value="ECO:0007669"/>
    <property type="project" value="TreeGrafter"/>
</dbReference>
<dbReference type="HAMAP" id="MF_00902">
    <property type="entry name" value="TatC"/>
    <property type="match status" value="1"/>
</dbReference>
<keyword evidence="3 6" id="KW-0812">Transmembrane</keyword>
<gene>
    <name evidence="7" type="ORF">MICPUCDRAFT_28530</name>
</gene>
<dbReference type="Pfam" id="PF00902">
    <property type="entry name" value="TatC"/>
    <property type="match status" value="1"/>
</dbReference>
<feature type="transmembrane region" description="Helical" evidence="6">
    <location>
        <begin position="86"/>
        <end position="108"/>
    </location>
</feature>
<dbReference type="Proteomes" id="UP000001876">
    <property type="component" value="Unassembled WGS sequence"/>
</dbReference>
<dbReference type="InterPro" id="IPR002033">
    <property type="entry name" value="TatC"/>
</dbReference>
<sequence>MAPPAEKQSEAVRSFLYPGEDQLPDDVSMSIWEHLEELRDRALISSAAVTVMILLCFCFAKDLVLFLEAPVAEEGVRFLQLGPGEYFFTTVKVAGYCGLLLGAPVVLYEAIAYILPGLTKDERKFLGPIVLGSSVLFYAGIGFAYAILTPAALKFFIGYSDQAVESLWSIDQYFEFVLVLLFSTGLSFQVPVIQLLLGQTGIVSSAQMLSVWRYVVVGSVVAAAVLTPSTDPFTQMLLAVPLMSLYLGGAALVGVVEKGQAGEELPEGR</sequence>
<evidence type="ECO:0000256" key="1">
    <source>
        <dbReference type="ARBA" id="ARBA00004141"/>
    </source>
</evidence>
<evidence type="ECO:0000313" key="7">
    <source>
        <dbReference type="EMBL" id="EEH54009.1"/>
    </source>
</evidence>
<dbReference type="RefSeq" id="XP_003061379.1">
    <property type="nucleotide sequence ID" value="XM_003061333.1"/>
</dbReference>
<dbReference type="OrthoDB" id="36838at2759"/>
<dbReference type="EMBL" id="GG663744">
    <property type="protein sequence ID" value="EEH54009.1"/>
    <property type="molecule type" value="Genomic_DNA"/>
</dbReference>
<evidence type="ECO:0000256" key="6">
    <source>
        <dbReference type="SAM" id="Phobius"/>
    </source>
</evidence>
<keyword evidence="5 6" id="KW-0472">Membrane</keyword>
<dbReference type="STRING" id="564608.C1N0E6"/>
<dbReference type="PANTHER" id="PTHR30371">
    <property type="entry name" value="SEC-INDEPENDENT PROTEIN TRANSLOCASE PROTEIN TATC"/>
    <property type="match status" value="1"/>
</dbReference>
<comment type="similarity">
    <text evidence="2">Belongs to the TatC family.</text>
</comment>
<feature type="transmembrane region" description="Helical" evidence="6">
    <location>
        <begin position="233"/>
        <end position="256"/>
    </location>
</feature>
<dbReference type="GeneID" id="9687063"/>
<proteinExistence type="inferred from homology"/>
<dbReference type="GO" id="GO:0043953">
    <property type="term" value="P:protein transport by the Tat complex"/>
    <property type="evidence" value="ECO:0007669"/>
    <property type="project" value="TreeGrafter"/>
</dbReference>
<feature type="transmembrane region" description="Helical" evidence="6">
    <location>
        <begin position="173"/>
        <end position="197"/>
    </location>
</feature>
<dbReference type="PROSITE" id="PS01218">
    <property type="entry name" value="TATC"/>
    <property type="match status" value="1"/>
</dbReference>
<organism evidence="8">
    <name type="scientific">Micromonas pusilla (strain CCMP1545)</name>
    <name type="common">Picoplanktonic green alga</name>
    <dbReference type="NCBI Taxonomy" id="564608"/>
    <lineage>
        <taxon>Eukaryota</taxon>
        <taxon>Viridiplantae</taxon>
        <taxon>Chlorophyta</taxon>
        <taxon>Mamiellophyceae</taxon>
        <taxon>Mamiellales</taxon>
        <taxon>Mamiellaceae</taxon>
        <taxon>Micromonas</taxon>
    </lineage>
</organism>
<keyword evidence="4 6" id="KW-1133">Transmembrane helix</keyword>
<dbReference type="InterPro" id="IPR019820">
    <property type="entry name" value="Sec-indep_translocase_CS"/>
</dbReference>
<evidence type="ECO:0000256" key="5">
    <source>
        <dbReference type="ARBA" id="ARBA00023136"/>
    </source>
</evidence>
<feature type="transmembrane region" description="Helical" evidence="6">
    <location>
        <begin position="129"/>
        <end position="153"/>
    </location>
</feature>
<dbReference type="NCBIfam" id="TIGR00945">
    <property type="entry name" value="tatC"/>
    <property type="match status" value="1"/>
</dbReference>
<dbReference type="GO" id="GO:0033281">
    <property type="term" value="C:TAT protein transport complex"/>
    <property type="evidence" value="ECO:0007669"/>
    <property type="project" value="TreeGrafter"/>
</dbReference>
<dbReference type="GO" id="GO:0009977">
    <property type="term" value="F:proton motive force dependent protein transmembrane transporter activity"/>
    <property type="evidence" value="ECO:0007669"/>
    <property type="project" value="TreeGrafter"/>
</dbReference>
<evidence type="ECO:0000313" key="8">
    <source>
        <dbReference type="Proteomes" id="UP000001876"/>
    </source>
</evidence>